<sequence length="562" mass="58508">MKHNLLLIGAALSLSSCAAVFGPSQVDVTVIGVNDFHGNLLPTSFRVPDPADRSKTLTVQAGGVEAMGTILANARRTNPNTVFVGVGDMTGASPLISGLLRDEPTIDALTGLGMKVNVVGNHEFDYGFAELQRYQKGGCNSNDAAKACKFNNTFAGAGFTYIAANVLDEKTGQPVLPAYKIVQVGPAKIAFVGAVLKDTPTVVTPSGVAGLRFADEVASINAAIPAIKRMGADAIVALVHQGGTARDTFDIVDCTTLSGPIVDIAKGLDPAVSAIMTGHTHRGYNCRVPDPNGTPRVVIQGDALGHLLQRLDLTVDLRTNRVLAVKASNVVVDAANTAKDPAMTALVNKAKGLTDPIAKTVIATLGVEQISRTATPNGESPLGRVIADSQLAATSSPDKGGAVIAFMNPGGIRADLPVNVPNASKQVTYGDAFAVQPFGNILTVITLTGAQIKAVLEQQFDNPSAGSNRILQVSRGLSYTWDNSKPKGEKVSSLRLNGQAIDPAASYRVTVNNFLADGGDGFTVFAQGTNRLGGELDINAFQAFLTAGTVTPDTTERITRLN</sequence>
<dbReference type="PROSITE" id="PS51257">
    <property type="entry name" value="PROKAR_LIPOPROTEIN"/>
    <property type="match status" value="1"/>
</dbReference>
<dbReference type="GO" id="GO:0030288">
    <property type="term" value="C:outer membrane-bounded periplasmic space"/>
    <property type="evidence" value="ECO:0007669"/>
    <property type="project" value="TreeGrafter"/>
</dbReference>
<evidence type="ECO:0000256" key="2">
    <source>
        <dbReference type="RuleBase" id="RU362119"/>
    </source>
</evidence>
<dbReference type="SUPFAM" id="SSF55816">
    <property type="entry name" value="5'-nucleotidase (syn. UDP-sugar hydrolase), C-terminal domain"/>
    <property type="match status" value="1"/>
</dbReference>
<dbReference type="InterPro" id="IPR006179">
    <property type="entry name" value="5_nucleotidase/apyrase"/>
</dbReference>
<keyword evidence="6" id="KW-1185">Reference proteome</keyword>
<dbReference type="SUPFAM" id="SSF56300">
    <property type="entry name" value="Metallo-dependent phosphatases"/>
    <property type="match status" value="1"/>
</dbReference>
<keyword evidence="1 2" id="KW-0732">Signal</keyword>
<dbReference type="InterPro" id="IPR029052">
    <property type="entry name" value="Metallo-depent_PP-like"/>
</dbReference>
<comment type="similarity">
    <text evidence="2">Belongs to the 5'-nucleotidase family.</text>
</comment>
<dbReference type="GO" id="GO:0009166">
    <property type="term" value="P:nucleotide catabolic process"/>
    <property type="evidence" value="ECO:0007669"/>
    <property type="project" value="InterPro"/>
</dbReference>
<protein>
    <submittedName>
        <fullName evidence="5">Bifunctional metallophosphatase/5'-nucleotidase</fullName>
    </submittedName>
</protein>
<dbReference type="AlphaFoldDB" id="A0A2T3W625"/>
<dbReference type="Pfam" id="PF02872">
    <property type="entry name" value="5_nucleotid_C"/>
    <property type="match status" value="1"/>
</dbReference>
<feature type="domain" description="5'-Nucleotidase C-terminal" evidence="4">
    <location>
        <begin position="361"/>
        <end position="526"/>
    </location>
</feature>
<keyword evidence="2" id="KW-0378">Hydrolase</keyword>
<evidence type="ECO:0000313" key="6">
    <source>
        <dbReference type="Proteomes" id="UP000240317"/>
    </source>
</evidence>
<keyword evidence="2" id="KW-0547">Nucleotide-binding</keyword>
<dbReference type="PANTHER" id="PTHR11575:SF24">
    <property type="entry name" value="5'-NUCLEOTIDASE"/>
    <property type="match status" value="1"/>
</dbReference>
<dbReference type="GO" id="GO:0000166">
    <property type="term" value="F:nucleotide binding"/>
    <property type="evidence" value="ECO:0007669"/>
    <property type="project" value="UniProtKB-KW"/>
</dbReference>
<dbReference type="OrthoDB" id="9801679at2"/>
<reference evidence="5 6" key="1">
    <citation type="submission" date="2018-03" db="EMBL/GenBank/DDBJ databases">
        <title>Draft genome of Deinococcus sp. OD32.</title>
        <authorList>
            <person name="Wang X.-P."/>
            <person name="Du Z.-J."/>
        </authorList>
    </citation>
    <scope>NUCLEOTIDE SEQUENCE [LARGE SCALE GENOMIC DNA]</scope>
    <source>
        <strain evidence="5 6">OD32</strain>
    </source>
</reference>
<dbReference type="InterPro" id="IPR008334">
    <property type="entry name" value="5'-Nucleotdase_C"/>
</dbReference>
<dbReference type="PANTHER" id="PTHR11575">
    <property type="entry name" value="5'-NUCLEOTIDASE-RELATED"/>
    <property type="match status" value="1"/>
</dbReference>
<dbReference type="Pfam" id="PF00149">
    <property type="entry name" value="Metallophos"/>
    <property type="match status" value="1"/>
</dbReference>
<name>A0A2T3W625_9DEIO</name>
<feature type="domain" description="Calcineurin-like phosphoesterase" evidence="3">
    <location>
        <begin position="29"/>
        <end position="282"/>
    </location>
</feature>
<evidence type="ECO:0000259" key="3">
    <source>
        <dbReference type="Pfam" id="PF00149"/>
    </source>
</evidence>
<feature type="chain" id="PRO_5015374632" evidence="2">
    <location>
        <begin position="19"/>
        <end position="562"/>
    </location>
</feature>
<dbReference type="RefSeq" id="WP_107138696.1">
    <property type="nucleotide sequence ID" value="NZ_PYSV01000013.1"/>
</dbReference>
<dbReference type="PRINTS" id="PR01607">
    <property type="entry name" value="APYRASEFAMLY"/>
</dbReference>
<organism evidence="5 6">
    <name type="scientific">Deinococcus arcticus</name>
    <dbReference type="NCBI Taxonomy" id="2136176"/>
    <lineage>
        <taxon>Bacteria</taxon>
        <taxon>Thermotogati</taxon>
        <taxon>Deinococcota</taxon>
        <taxon>Deinococci</taxon>
        <taxon>Deinococcales</taxon>
        <taxon>Deinococcaceae</taxon>
        <taxon>Deinococcus</taxon>
    </lineage>
</organism>
<dbReference type="GO" id="GO:0008768">
    <property type="term" value="F:UDP-sugar diphosphatase activity"/>
    <property type="evidence" value="ECO:0007669"/>
    <property type="project" value="TreeGrafter"/>
</dbReference>
<dbReference type="Gene3D" id="3.60.21.10">
    <property type="match status" value="1"/>
</dbReference>
<dbReference type="Gene3D" id="3.90.780.10">
    <property type="entry name" value="5'-Nucleotidase, C-terminal domain"/>
    <property type="match status" value="1"/>
</dbReference>
<evidence type="ECO:0000256" key="1">
    <source>
        <dbReference type="ARBA" id="ARBA00022729"/>
    </source>
</evidence>
<gene>
    <name evidence="5" type="ORF">C8263_13730</name>
</gene>
<dbReference type="Proteomes" id="UP000240317">
    <property type="component" value="Unassembled WGS sequence"/>
</dbReference>
<proteinExistence type="inferred from homology"/>
<feature type="signal peptide" evidence="2">
    <location>
        <begin position="1"/>
        <end position="18"/>
    </location>
</feature>
<dbReference type="InterPro" id="IPR004843">
    <property type="entry name" value="Calcineurin-like_PHP"/>
</dbReference>
<accession>A0A2T3W625</accession>
<evidence type="ECO:0000313" key="5">
    <source>
        <dbReference type="EMBL" id="PTA67350.1"/>
    </source>
</evidence>
<dbReference type="InterPro" id="IPR036907">
    <property type="entry name" value="5'-Nucleotdase_C_sf"/>
</dbReference>
<evidence type="ECO:0000259" key="4">
    <source>
        <dbReference type="Pfam" id="PF02872"/>
    </source>
</evidence>
<dbReference type="EMBL" id="PYSV01000013">
    <property type="protein sequence ID" value="PTA67350.1"/>
    <property type="molecule type" value="Genomic_DNA"/>
</dbReference>
<dbReference type="GO" id="GO:0008253">
    <property type="term" value="F:5'-nucleotidase activity"/>
    <property type="evidence" value="ECO:0007669"/>
    <property type="project" value="TreeGrafter"/>
</dbReference>
<comment type="caution">
    <text evidence="5">The sequence shown here is derived from an EMBL/GenBank/DDBJ whole genome shotgun (WGS) entry which is preliminary data.</text>
</comment>